<dbReference type="SUPFAM" id="SSF54695">
    <property type="entry name" value="POZ domain"/>
    <property type="match status" value="1"/>
</dbReference>
<feature type="region of interest" description="Disordered" evidence="1">
    <location>
        <begin position="296"/>
        <end position="343"/>
    </location>
</feature>
<dbReference type="EMBL" id="AKHW03002898">
    <property type="protein sequence ID" value="KYO37025.1"/>
    <property type="molecule type" value="Genomic_DNA"/>
</dbReference>
<dbReference type="GO" id="GO:0007342">
    <property type="term" value="P:fusion of sperm to egg plasma membrane involved in single fertilization"/>
    <property type="evidence" value="ECO:0007669"/>
    <property type="project" value="InterPro"/>
</dbReference>
<evidence type="ECO:0000313" key="4">
    <source>
        <dbReference type="Proteomes" id="UP000050525"/>
    </source>
</evidence>
<sequence>MGLVEPDTPGVRGQPEVDETPLTAENPGVQDGEPQIPCSARLGGPEIPSVRGTETRRPPSTRLVGLENPGVHGGEAQRPSSIGLVGPENLTIWGQPGVDETPQTGENPSIQDGEPQRSQSPQLVGPENPGVQGREACIPPSTMLAGPENLDVRVPWAGGGPVTLNVGGKLYTTTVETLTRCPDSMLAAMFRGGPRPSHMDGRGHYIIDRDGPTFRHVLNFLRTGQLQLPEGYSELGLLATEADFYQLHPLQEALSQWDAVQRRLGSAAVLHTDVDTQQRVVHFTPVEWKQLSTGVLPCLEPEDPPPMGEEGAGPERSQAPPPEDLKDFPPPPTGAGQDYDTRRLGGRRGLAGRFARLCTRYEAGREGRACSKYPWVGQTLRDFALEDQAVEVVTEKIHRVFRLMEWAVQRTQSRLEDLEGLILGQWLKWLHPDWEGPNPAPTELGHNLSDLPVFWDWLHEVKLPEFTRDALCPPSCRGTAWALNCSTCRRDKVPCWALESCYSGWESLQHPLLMIGVASAASFALGLVSCTLEFRFRPEQGAQ</sequence>
<dbReference type="InterPro" id="IPR011333">
    <property type="entry name" value="SKP1/BTB/POZ_sf"/>
</dbReference>
<dbReference type="InterPro" id="IPR003131">
    <property type="entry name" value="T1-type_BTB"/>
</dbReference>
<dbReference type="Proteomes" id="UP000050525">
    <property type="component" value="Unassembled WGS sequence"/>
</dbReference>
<dbReference type="PANTHER" id="PTHR14499">
    <property type="entry name" value="POTASSIUM CHANNEL TETRAMERIZATION DOMAIN-CONTAINING"/>
    <property type="match status" value="1"/>
</dbReference>
<feature type="region of interest" description="Disordered" evidence="1">
    <location>
        <begin position="1"/>
        <end position="134"/>
    </location>
</feature>
<dbReference type="PROSITE" id="PS50097">
    <property type="entry name" value="BTB"/>
    <property type="match status" value="1"/>
</dbReference>
<proteinExistence type="predicted"/>
<comment type="caution">
    <text evidence="3">The sequence shown here is derived from an EMBL/GenBank/DDBJ whole genome shotgun (WGS) entry which is preliminary data.</text>
</comment>
<name>A0A151NKL3_ALLMI</name>
<dbReference type="GO" id="GO:0097524">
    <property type="term" value="C:sperm plasma membrane"/>
    <property type="evidence" value="ECO:0007669"/>
    <property type="project" value="InterPro"/>
</dbReference>
<dbReference type="STRING" id="8496.A0A151NKL3"/>
<reference evidence="3 4" key="1">
    <citation type="journal article" date="2012" name="Genome Biol.">
        <title>Sequencing three crocodilian genomes to illuminate the evolution of archosaurs and amniotes.</title>
        <authorList>
            <person name="St John J.A."/>
            <person name="Braun E.L."/>
            <person name="Isberg S.R."/>
            <person name="Miles L.G."/>
            <person name="Chong A.Y."/>
            <person name="Gongora J."/>
            <person name="Dalzell P."/>
            <person name="Moran C."/>
            <person name="Bed'hom B."/>
            <person name="Abzhanov A."/>
            <person name="Burgess S.C."/>
            <person name="Cooksey A.M."/>
            <person name="Castoe T.A."/>
            <person name="Crawford N.G."/>
            <person name="Densmore L.D."/>
            <person name="Drew J.C."/>
            <person name="Edwards S.V."/>
            <person name="Faircloth B.C."/>
            <person name="Fujita M.K."/>
            <person name="Greenwold M.J."/>
            <person name="Hoffmann F.G."/>
            <person name="Howard J.M."/>
            <person name="Iguchi T."/>
            <person name="Janes D.E."/>
            <person name="Khan S.Y."/>
            <person name="Kohno S."/>
            <person name="de Koning A.J."/>
            <person name="Lance S.L."/>
            <person name="McCarthy F.M."/>
            <person name="McCormack J.E."/>
            <person name="Merchant M.E."/>
            <person name="Peterson D.G."/>
            <person name="Pollock D.D."/>
            <person name="Pourmand N."/>
            <person name="Raney B.J."/>
            <person name="Roessler K.A."/>
            <person name="Sanford J.R."/>
            <person name="Sawyer R.H."/>
            <person name="Schmidt C.J."/>
            <person name="Triplett E.W."/>
            <person name="Tuberville T.D."/>
            <person name="Venegas-Anaya M."/>
            <person name="Howard J.T."/>
            <person name="Jarvis E.D."/>
            <person name="Guillette L.J.Jr."/>
            <person name="Glenn T.C."/>
            <person name="Green R.E."/>
            <person name="Ray D.A."/>
        </authorList>
    </citation>
    <scope>NUCLEOTIDE SEQUENCE [LARGE SCALE GENOMIC DNA]</scope>
    <source>
        <strain evidence="3">KSC_2009_1</strain>
    </source>
</reference>
<dbReference type="Pfam" id="PF02214">
    <property type="entry name" value="BTB_2"/>
    <property type="match status" value="1"/>
</dbReference>
<dbReference type="GO" id="GO:0051260">
    <property type="term" value="P:protein homooligomerization"/>
    <property type="evidence" value="ECO:0007669"/>
    <property type="project" value="InterPro"/>
</dbReference>
<feature type="compositionally biased region" description="Polar residues" evidence="1">
    <location>
        <begin position="101"/>
        <end position="122"/>
    </location>
</feature>
<dbReference type="PANTHER" id="PTHR14499:SF7">
    <property type="entry name" value="BTB_POZ DOMAIN-CONTAINING PROTEIN KCTD11"/>
    <property type="match status" value="1"/>
</dbReference>
<dbReference type="SMART" id="SM00225">
    <property type="entry name" value="BTB"/>
    <property type="match status" value="1"/>
</dbReference>
<organism evidence="3 4">
    <name type="scientific">Alligator mississippiensis</name>
    <name type="common">American alligator</name>
    <dbReference type="NCBI Taxonomy" id="8496"/>
    <lineage>
        <taxon>Eukaryota</taxon>
        <taxon>Metazoa</taxon>
        <taxon>Chordata</taxon>
        <taxon>Craniata</taxon>
        <taxon>Vertebrata</taxon>
        <taxon>Euteleostomi</taxon>
        <taxon>Archelosauria</taxon>
        <taxon>Archosauria</taxon>
        <taxon>Crocodylia</taxon>
        <taxon>Alligatoridae</taxon>
        <taxon>Alligatorinae</taxon>
        <taxon>Alligator</taxon>
    </lineage>
</organism>
<feature type="domain" description="BTB" evidence="2">
    <location>
        <begin position="160"/>
        <end position="230"/>
    </location>
</feature>
<evidence type="ECO:0000256" key="1">
    <source>
        <dbReference type="SAM" id="MobiDB-lite"/>
    </source>
</evidence>
<protein>
    <submittedName>
        <fullName evidence="3">BTB/POZ domain-containing protein KCTD11 isoform B</fullName>
    </submittedName>
</protein>
<keyword evidence="4" id="KW-1185">Reference proteome</keyword>
<evidence type="ECO:0000313" key="3">
    <source>
        <dbReference type="EMBL" id="KYO37025.1"/>
    </source>
</evidence>
<dbReference type="InterPro" id="IPR000210">
    <property type="entry name" value="BTB/POZ_dom"/>
</dbReference>
<evidence type="ECO:0000259" key="2">
    <source>
        <dbReference type="PROSITE" id="PS50097"/>
    </source>
</evidence>
<dbReference type="Gene3D" id="3.30.710.10">
    <property type="entry name" value="Potassium Channel Kv1.1, Chain A"/>
    <property type="match status" value="1"/>
</dbReference>
<dbReference type="InterPro" id="IPR027984">
    <property type="entry name" value="TMEM95"/>
</dbReference>
<dbReference type="Pfam" id="PF15203">
    <property type="entry name" value="TMEM95"/>
    <property type="match status" value="2"/>
</dbReference>
<accession>A0A151NKL3</accession>
<dbReference type="CDD" id="cd18370">
    <property type="entry name" value="BTB_POZ_KCTD11"/>
    <property type="match status" value="1"/>
</dbReference>
<gene>
    <name evidence="3" type="primary">KCTD11</name>
    <name evidence="3" type="ORF">Y1Q_0020738</name>
</gene>
<dbReference type="AlphaFoldDB" id="A0A151NKL3"/>